<reference evidence="1" key="1">
    <citation type="journal article" date="2014" name="Front. Microbiol.">
        <title>High frequency of phylogenetically diverse reductive dehalogenase-homologous genes in deep subseafloor sedimentary metagenomes.</title>
        <authorList>
            <person name="Kawai M."/>
            <person name="Futagami T."/>
            <person name="Toyoda A."/>
            <person name="Takaki Y."/>
            <person name="Nishi S."/>
            <person name="Hori S."/>
            <person name="Arai W."/>
            <person name="Tsubouchi T."/>
            <person name="Morono Y."/>
            <person name="Uchiyama I."/>
            <person name="Ito T."/>
            <person name="Fujiyama A."/>
            <person name="Inagaki F."/>
            <person name="Takami H."/>
        </authorList>
    </citation>
    <scope>NUCLEOTIDE SEQUENCE</scope>
    <source>
        <strain evidence="1">Expedition CK06-06</strain>
    </source>
</reference>
<evidence type="ECO:0000313" key="1">
    <source>
        <dbReference type="EMBL" id="GAI25943.1"/>
    </source>
</evidence>
<name>X1M3L1_9ZZZZ</name>
<comment type="caution">
    <text evidence="1">The sequence shown here is derived from an EMBL/GenBank/DDBJ whole genome shotgun (WGS) entry which is preliminary data.</text>
</comment>
<protein>
    <submittedName>
        <fullName evidence="1">Uncharacterized protein</fullName>
    </submittedName>
</protein>
<organism evidence="1">
    <name type="scientific">marine sediment metagenome</name>
    <dbReference type="NCBI Taxonomy" id="412755"/>
    <lineage>
        <taxon>unclassified sequences</taxon>
        <taxon>metagenomes</taxon>
        <taxon>ecological metagenomes</taxon>
    </lineage>
</organism>
<gene>
    <name evidence="1" type="ORF">S06H3_24601</name>
</gene>
<feature type="non-terminal residue" evidence="1">
    <location>
        <position position="61"/>
    </location>
</feature>
<dbReference type="AlphaFoldDB" id="X1M3L1"/>
<proteinExistence type="predicted"/>
<accession>X1M3L1</accession>
<sequence length="61" mass="6454">MSGDDRNGGYWYVHVERIDPGDEETYTWRAGGTVSLGGYITAVVAPTAHATLHGTITDTGG</sequence>
<dbReference type="EMBL" id="BARV01013762">
    <property type="protein sequence ID" value="GAI25943.1"/>
    <property type="molecule type" value="Genomic_DNA"/>
</dbReference>